<keyword evidence="3" id="KW-0547">Nucleotide-binding</keyword>
<dbReference type="InterPro" id="IPR003594">
    <property type="entry name" value="HATPase_dom"/>
</dbReference>
<protein>
    <submittedName>
        <fullName evidence="3">ATP-binding protein</fullName>
    </submittedName>
</protein>
<feature type="domain" description="Histidine kinase/HSP90-like ATPase" evidence="2">
    <location>
        <begin position="22"/>
        <end position="125"/>
    </location>
</feature>
<organism evidence="3 4">
    <name type="scientific">Actinokineospora xionganensis</name>
    <dbReference type="NCBI Taxonomy" id="2684470"/>
    <lineage>
        <taxon>Bacteria</taxon>
        <taxon>Bacillati</taxon>
        <taxon>Actinomycetota</taxon>
        <taxon>Actinomycetes</taxon>
        <taxon>Pseudonocardiales</taxon>
        <taxon>Pseudonocardiaceae</taxon>
        <taxon>Actinokineospora</taxon>
    </lineage>
</organism>
<dbReference type="SUPFAM" id="SSF55874">
    <property type="entry name" value="ATPase domain of HSP90 chaperone/DNA topoisomerase II/histidine kinase"/>
    <property type="match status" value="1"/>
</dbReference>
<dbReference type="Pfam" id="PF13581">
    <property type="entry name" value="HATPase_c_2"/>
    <property type="match status" value="1"/>
</dbReference>
<dbReference type="PANTHER" id="PTHR35526:SF3">
    <property type="entry name" value="ANTI-SIGMA-F FACTOR RSBW"/>
    <property type="match status" value="1"/>
</dbReference>
<accession>A0ABR7L0N9</accession>
<evidence type="ECO:0000313" key="3">
    <source>
        <dbReference type="EMBL" id="MBC6445927.1"/>
    </source>
</evidence>
<keyword evidence="3" id="KW-0067">ATP-binding</keyword>
<gene>
    <name evidence="3" type="ORF">GPZ80_01920</name>
</gene>
<proteinExistence type="predicted"/>
<keyword evidence="4" id="KW-1185">Reference proteome</keyword>
<evidence type="ECO:0000256" key="1">
    <source>
        <dbReference type="ARBA" id="ARBA00022527"/>
    </source>
</evidence>
<evidence type="ECO:0000313" key="4">
    <source>
        <dbReference type="Proteomes" id="UP000734823"/>
    </source>
</evidence>
<dbReference type="Gene3D" id="3.30.565.10">
    <property type="entry name" value="Histidine kinase-like ATPase, C-terminal domain"/>
    <property type="match status" value="1"/>
</dbReference>
<dbReference type="Proteomes" id="UP000734823">
    <property type="component" value="Unassembled WGS sequence"/>
</dbReference>
<sequence>MSPDGDPPLSIDLPTEQLPPLVRVRQWAATALADVGDDHLQAVLLVCTELVTNAYEHAQTACVLRIQHSREPCRVRVEVEDASPGEPVLGRSRFGDLRGRGLVIVDRLSDEWGVTRQDGGKTVWALISCTE</sequence>
<dbReference type="InterPro" id="IPR050267">
    <property type="entry name" value="Anti-sigma-factor_SerPK"/>
</dbReference>
<evidence type="ECO:0000259" key="2">
    <source>
        <dbReference type="Pfam" id="PF13581"/>
    </source>
</evidence>
<keyword evidence="1" id="KW-0723">Serine/threonine-protein kinase</keyword>
<name>A0ABR7L0N9_9PSEU</name>
<dbReference type="PANTHER" id="PTHR35526">
    <property type="entry name" value="ANTI-SIGMA-F FACTOR RSBW-RELATED"/>
    <property type="match status" value="1"/>
</dbReference>
<dbReference type="RefSeq" id="WP_187217986.1">
    <property type="nucleotide sequence ID" value="NZ_JABVED010000001.1"/>
</dbReference>
<dbReference type="EMBL" id="JABVED010000001">
    <property type="protein sequence ID" value="MBC6445927.1"/>
    <property type="molecule type" value="Genomic_DNA"/>
</dbReference>
<reference evidence="3 4" key="1">
    <citation type="submission" date="2020-06" db="EMBL/GenBank/DDBJ databases">
        <title>Actinokineospora xiongansis sp. nov., isolated from soil of Baiyangdian.</title>
        <authorList>
            <person name="Zhang X."/>
        </authorList>
    </citation>
    <scope>NUCLEOTIDE SEQUENCE [LARGE SCALE GENOMIC DNA]</scope>
    <source>
        <strain evidence="3 4">HBU206404</strain>
    </source>
</reference>
<dbReference type="InterPro" id="IPR036890">
    <property type="entry name" value="HATPase_C_sf"/>
</dbReference>
<keyword evidence="1" id="KW-0418">Kinase</keyword>
<dbReference type="GO" id="GO:0005524">
    <property type="term" value="F:ATP binding"/>
    <property type="evidence" value="ECO:0007669"/>
    <property type="project" value="UniProtKB-KW"/>
</dbReference>
<dbReference type="CDD" id="cd16936">
    <property type="entry name" value="HATPase_RsbW-like"/>
    <property type="match status" value="1"/>
</dbReference>
<keyword evidence="1" id="KW-0808">Transferase</keyword>
<comment type="caution">
    <text evidence="3">The sequence shown here is derived from an EMBL/GenBank/DDBJ whole genome shotgun (WGS) entry which is preliminary data.</text>
</comment>